<evidence type="ECO:0000259" key="3">
    <source>
        <dbReference type="PROSITE" id="PS51186"/>
    </source>
</evidence>
<dbReference type="CDD" id="cd04301">
    <property type="entry name" value="NAT_SF"/>
    <property type="match status" value="1"/>
</dbReference>
<accession>A0A370FWQ9</accession>
<dbReference type="InterPro" id="IPR000182">
    <property type="entry name" value="GNAT_dom"/>
</dbReference>
<reference evidence="5 6" key="1">
    <citation type="submission" date="2018-07" db="EMBL/GenBank/DDBJ databases">
        <title>Genomic Encyclopedia of Type Strains, Phase IV (KMG-IV): sequencing the most valuable type-strain genomes for metagenomic binning, comparative biology and taxonomic classification.</title>
        <authorList>
            <person name="Goeker M."/>
        </authorList>
    </citation>
    <scope>NUCLEOTIDE SEQUENCE [LARGE SCALE GENOMIC DNA]</scope>
    <source>
        <strain evidence="5 6">DSM 5603</strain>
    </source>
</reference>
<dbReference type="PANTHER" id="PTHR43877:SF1">
    <property type="entry name" value="ACETYLTRANSFERASE"/>
    <property type="match status" value="1"/>
</dbReference>
<keyword evidence="2" id="KW-0012">Acyltransferase</keyword>
<dbReference type="InterPro" id="IPR050832">
    <property type="entry name" value="Bact_Acetyltransf"/>
</dbReference>
<dbReference type="EMBL" id="QQAW01000017">
    <property type="protein sequence ID" value="RDI34134.1"/>
    <property type="molecule type" value="Genomic_DNA"/>
</dbReference>
<evidence type="ECO:0000313" key="5">
    <source>
        <dbReference type="EMBL" id="RDI34134.1"/>
    </source>
</evidence>
<protein>
    <submittedName>
        <fullName evidence="4">GNAT family N-acetyltransferase</fullName>
    </submittedName>
    <submittedName>
        <fullName evidence="5">N-acetylglutamate synthase-like GNAT family acetyltransferase</fullName>
    </submittedName>
</protein>
<evidence type="ECO:0000256" key="2">
    <source>
        <dbReference type="ARBA" id="ARBA00023315"/>
    </source>
</evidence>
<sequence length="186" mass="19981">MQTVSTRWASEADLPALETLIALAIGTLQAAFLSPEQVAASRAIMGLDTQLVADGTYLVAERDGEIVGCGGWSRRATLYGGDHSTSLRDPRLLDPARDPAKIRAMYTHPRYARQGIGRVILAGCEQAARAEGFSAVELMATLSGQPLYAASGYEPVETVEANVNGIMVPLVRMRRLFGFRAAGEWA</sequence>
<proteinExistence type="predicted"/>
<dbReference type="Pfam" id="PF00583">
    <property type="entry name" value="Acetyltransf_1"/>
    <property type="match status" value="1"/>
</dbReference>
<dbReference type="Gene3D" id="3.40.630.30">
    <property type="match status" value="1"/>
</dbReference>
<dbReference type="Proteomes" id="UP000562982">
    <property type="component" value="Unassembled WGS sequence"/>
</dbReference>
<evidence type="ECO:0000256" key="1">
    <source>
        <dbReference type="ARBA" id="ARBA00022679"/>
    </source>
</evidence>
<keyword evidence="1 5" id="KW-0808">Transferase</keyword>
<name>A0A370FWQ9_GLULI</name>
<dbReference type="RefSeq" id="WP_114729510.1">
    <property type="nucleotide sequence ID" value="NZ_BJMI01000029.1"/>
</dbReference>
<dbReference type="AlphaFoldDB" id="A0A370FWQ9"/>
<dbReference type="OrthoDB" id="118465at2"/>
<dbReference type="InterPro" id="IPR016181">
    <property type="entry name" value="Acyl_CoA_acyltransferase"/>
</dbReference>
<feature type="domain" description="N-acetyltransferase" evidence="3">
    <location>
        <begin position="4"/>
        <end position="175"/>
    </location>
</feature>
<evidence type="ECO:0000313" key="7">
    <source>
        <dbReference type="Proteomes" id="UP000562982"/>
    </source>
</evidence>
<dbReference type="PANTHER" id="PTHR43877">
    <property type="entry name" value="AMINOALKYLPHOSPHONATE N-ACETYLTRANSFERASE-RELATED-RELATED"/>
    <property type="match status" value="1"/>
</dbReference>
<keyword evidence="6" id="KW-1185">Reference proteome</keyword>
<dbReference type="GO" id="GO:0016747">
    <property type="term" value="F:acyltransferase activity, transferring groups other than amino-acyl groups"/>
    <property type="evidence" value="ECO:0007669"/>
    <property type="project" value="InterPro"/>
</dbReference>
<organism evidence="5 6">
    <name type="scientific">Gluconacetobacter liquefaciens</name>
    <name type="common">Acetobacter liquefaciens</name>
    <dbReference type="NCBI Taxonomy" id="89584"/>
    <lineage>
        <taxon>Bacteria</taxon>
        <taxon>Pseudomonadati</taxon>
        <taxon>Pseudomonadota</taxon>
        <taxon>Alphaproteobacteria</taxon>
        <taxon>Acetobacterales</taxon>
        <taxon>Acetobacteraceae</taxon>
        <taxon>Gluconacetobacter</taxon>
    </lineage>
</organism>
<dbReference type="Proteomes" id="UP000254958">
    <property type="component" value="Unassembled WGS sequence"/>
</dbReference>
<evidence type="ECO:0000313" key="4">
    <source>
        <dbReference type="EMBL" id="MBB2188222.1"/>
    </source>
</evidence>
<comment type="caution">
    <text evidence="5">The sequence shown here is derived from an EMBL/GenBank/DDBJ whole genome shotgun (WGS) entry which is preliminary data.</text>
</comment>
<dbReference type="SUPFAM" id="SSF55729">
    <property type="entry name" value="Acyl-CoA N-acyltransferases (Nat)"/>
    <property type="match status" value="1"/>
</dbReference>
<gene>
    <name evidence="5" type="ORF">C7453_11739</name>
    <name evidence="4" type="ORF">HLH32_17950</name>
</gene>
<evidence type="ECO:0000313" key="6">
    <source>
        <dbReference type="Proteomes" id="UP000254958"/>
    </source>
</evidence>
<reference evidence="4 7" key="2">
    <citation type="submission" date="2020-04" db="EMBL/GenBank/DDBJ databases">
        <title>Description of novel Gluconacetobacter.</title>
        <authorList>
            <person name="Sombolestani A."/>
        </authorList>
    </citation>
    <scope>NUCLEOTIDE SEQUENCE [LARGE SCALE GENOMIC DNA]</scope>
    <source>
        <strain evidence="4 7">LMG 1382</strain>
    </source>
</reference>
<dbReference type="PROSITE" id="PS51186">
    <property type="entry name" value="GNAT"/>
    <property type="match status" value="1"/>
</dbReference>
<dbReference type="EMBL" id="JABEQI010000017">
    <property type="protein sequence ID" value="MBB2188222.1"/>
    <property type="molecule type" value="Genomic_DNA"/>
</dbReference>